<evidence type="ECO:0000313" key="2">
    <source>
        <dbReference type="Proteomes" id="UP000095283"/>
    </source>
</evidence>
<reference evidence="3" key="1">
    <citation type="submission" date="2016-11" db="UniProtKB">
        <authorList>
            <consortium name="WormBaseParasite"/>
        </authorList>
    </citation>
    <scope>IDENTIFICATION</scope>
</reference>
<dbReference type="PANTHER" id="PTHR36937">
    <property type="entry name" value="PROTEIN CBG20935-RELATED"/>
    <property type="match status" value="1"/>
</dbReference>
<dbReference type="AlphaFoldDB" id="A0A1I7X9R2"/>
<dbReference type="PANTHER" id="PTHR36937:SF1">
    <property type="entry name" value="PEPTIDASE S1 DOMAIN-CONTAINING PROTEIN"/>
    <property type="match status" value="1"/>
</dbReference>
<dbReference type="WBParaSite" id="Hba_14326">
    <property type="protein sequence ID" value="Hba_14326"/>
    <property type="gene ID" value="Hba_14326"/>
</dbReference>
<organism evidence="2 3">
    <name type="scientific">Heterorhabditis bacteriophora</name>
    <name type="common">Entomopathogenic nematode worm</name>
    <dbReference type="NCBI Taxonomy" id="37862"/>
    <lineage>
        <taxon>Eukaryota</taxon>
        <taxon>Metazoa</taxon>
        <taxon>Ecdysozoa</taxon>
        <taxon>Nematoda</taxon>
        <taxon>Chromadorea</taxon>
        <taxon>Rhabditida</taxon>
        <taxon>Rhabditina</taxon>
        <taxon>Rhabditomorpha</taxon>
        <taxon>Strongyloidea</taxon>
        <taxon>Heterorhabditidae</taxon>
        <taxon>Heterorhabditis</taxon>
    </lineage>
</organism>
<name>A0A1I7X9R2_HETBA</name>
<sequence>MMTMFLLLFQSSYAISLLTNSTEMERNNMVHCPSPDRAASSCAALRIRRQSSNIPFARALKGTNHEIRRKPPMILQAIGPLAIGKRDGDDAKMELPGFGTFGVGDVKSSIAKFIPEYHSCLFYANSLAGMNDLIPNGGTFELADKPNLGYMERDTTAGKSSGSKSKVKDYSSLPDFEESANPFDRIKHNIGYPDKKSRMHAAVTHNVEDDDLLEKGVGLIKEKNDTEGFIPQGGHVENMETENIKLLSQKLSQVTERVPLVQLGLSQKEIYMLCAKFAHVAAQVCNFRMFVIYSCFFSEFFLQHCYKPKVEEQFITRCRGYNEDCAQFQAEARPLGAIANAFSSGVGLTYYDWGVNGIPFYPVNEEGGVSNGHHGKIYHNLGTYGYKNGWSIPIVQSMGVEGGGGAQVHVPLKEGEIGRPISVTNGYHVGPFIGLADRVGVDWYNGGVSWNKGFLEPGLCLSALPPSPFWEASGAILDASEAFGT</sequence>
<accession>A0A1I7X9R2</accession>
<proteinExistence type="predicted"/>
<keyword evidence="2" id="KW-1185">Reference proteome</keyword>
<dbReference type="Proteomes" id="UP000095283">
    <property type="component" value="Unplaced"/>
</dbReference>
<protein>
    <submittedName>
        <fullName evidence="3">Lipase_3 domain-containing protein</fullName>
    </submittedName>
</protein>
<evidence type="ECO:0000256" key="1">
    <source>
        <dbReference type="SAM" id="MobiDB-lite"/>
    </source>
</evidence>
<feature type="region of interest" description="Disordered" evidence="1">
    <location>
        <begin position="151"/>
        <end position="173"/>
    </location>
</feature>
<evidence type="ECO:0000313" key="3">
    <source>
        <dbReference type="WBParaSite" id="Hba_14326"/>
    </source>
</evidence>